<organism evidence="2 3">
    <name type="scientific">Chaetoceros tenuissimus</name>
    <dbReference type="NCBI Taxonomy" id="426638"/>
    <lineage>
        <taxon>Eukaryota</taxon>
        <taxon>Sar</taxon>
        <taxon>Stramenopiles</taxon>
        <taxon>Ochrophyta</taxon>
        <taxon>Bacillariophyta</taxon>
        <taxon>Coscinodiscophyceae</taxon>
        <taxon>Chaetocerotophycidae</taxon>
        <taxon>Chaetocerotales</taxon>
        <taxon>Chaetocerotaceae</taxon>
        <taxon>Chaetoceros</taxon>
    </lineage>
</organism>
<feature type="compositionally biased region" description="Basic and acidic residues" evidence="1">
    <location>
        <begin position="27"/>
        <end position="39"/>
    </location>
</feature>
<dbReference type="Proteomes" id="UP001054902">
    <property type="component" value="Unassembled WGS sequence"/>
</dbReference>
<evidence type="ECO:0000313" key="2">
    <source>
        <dbReference type="EMBL" id="GFH61770.1"/>
    </source>
</evidence>
<accession>A0AAD3DE79</accession>
<feature type="region of interest" description="Disordered" evidence="1">
    <location>
        <begin position="56"/>
        <end position="94"/>
    </location>
</feature>
<reference evidence="2 3" key="1">
    <citation type="journal article" date="2021" name="Sci. Rep.">
        <title>The genome of the diatom Chaetoceros tenuissimus carries an ancient integrated fragment of an extant virus.</title>
        <authorList>
            <person name="Hongo Y."/>
            <person name="Kimura K."/>
            <person name="Takaki Y."/>
            <person name="Yoshida Y."/>
            <person name="Baba S."/>
            <person name="Kobayashi G."/>
            <person name="Nagasaki K."/>
            <person name="Hano T."/>
            <person name="Tomaru Y."/>
        </authorList>
    </citation>
    <scope>NUCLEOTIDE SEQUENCE [LARGE SCALE GENOMIC DNA]</scope>
    <source>
        <strain evidence="2 3">NIES-3715</strain>
    </source>
</reference>
<evidence type="ECO:0000313" key="3">
    <source>
        <dbReference type="Proteomes" id="UP001054902"/>
    </source>
</evidence>
<feature type="region of interest" description="Disordered" evidence="1">
    <location>
        <begin position="1"/>
        <end position="39"/>
    </location>
</feature>
<name>A0AAD3DE79_9STRA</name>
<protein>
    <submittedName>
        <fullName evidence="2">Uncharacterized protein</fullName>
    </submittedName>
</protein>
<feature type="compositionally biased region" description="Polar residues" evidence="1">
    <location>
        <begin position="1"/>
        <end position="26"/>
    </location>
</feature>
<dbReference type="EMBL" id="BLLK01000075">
    <property type="protein sequence ID" value="GFH61770.1"/>
    <property type="molecule type" value="Genomic_DNA"/>
</dbReference>
<proteinExistence type="predicted"/>
<dbReference type="AlphaFoldDB" id="A0AAD3DE79"/>
<sequence length="116" mass="13149">MNISPSFFESRTTPISKHIRPSNTLNDDSRRMNHIGRINEENERVTAMYWSSSISQEHSIARRPRQASRTMDSARCSASTTTSSISRSNGENHYSSITIEPDILSILTAAYEKLEK</sequence>
<keyword evidence="3" id="KW-1185">Reference proteome</keyword>
<feature type="compositionally biased region" description="Low complexity" evidence="1">
    <location>
        <begin position="73"/>
        <end position="88"/>
    </location>
</feature>
<comment type="caution">
    <text evidence="2">The sequence shown here is derived from an EMBL/GenBank/DDBJ whole genome shotgun (WGS) entry which is preliminary data.</text>
</comment>
<gene>
    <name evidence="2" type="ORF">CTEN210_18246</name>
</gene>
<evidence type="ECO:0000256" key="1">
    <source>
        <dbReference type="SAM" id="MobiDB-lite"/>
    </source>
</evidence>